<dbReference type="Proteomes" id="UP000199297">
    <property type="component" value="Unassembled WGS sequence"/>
</dbReference>
<dbReference type="SUPFAM" id="SSF48371">
    <property type="entry name" value="ARM repeat"/>
    <property type="match status" value="1"/>
</dbReference>
<dbReference type="AlphaFoldDB" id="A0A1H7J060"/>
<keyword evidence="2" id="KW-1185">Reference proteome</keyword>
<dbReference type="EMBL" id="FOBI01000002">
    <property type="protein sequence ID" value="SEK67257.1"/>
    <property type="molecule type" value="Genomic_DNA"/>
</dbReference>
<dbReference type="SUPFAM" id="SSF52467">
    <property type="entry name" value="DHS-like NAD/FAD-binding domain"/>
    <property type="match status" value="1"/>
</dbReference>
<dbReference type="OrthoDB" id="6384710at2"/>
<dbReference type="RefSeq" id="WP_085283807.1">
    <property type="nucleotide sequence ID" value="NZ_FOBI01000002.1"/>
</dbReference>
<sequence>MEKIPSSIQPYLDEIAQCLWSKNASIMIGAGFSMNAKPMFENAKRFPSWQDLGNVFYEKVRGEEIKNAKYNFFDPLKLAYEVESNFGRPVLDSILRTNIPDSDYKPSELHQSLLSLPWTDVFTTNYDTLLERAAETVSERNYKVVVHKDNLVHSIPPRIVKLHGCFSASTPLIISEEDYRTYPQKFAPFVNTVQQTLLENTLCLIGFSGDDPNFLKWIGWIRDNLGAQNAPKIYLIGVLNLSTSQEKALAQYNITCVDMSVCEGVGDKDHQAGIKAFIDYCESRKDDETQKGWELSGQHSHSRFNTTSLPSDEEFHQELSELIQLWEGERCAYPNWLVAPNELRLKLWAYTKHWSEIFNTKISISTDVLKDFVYEFLWRKEKSLLPIFDNEVEHVLSAIEPDFSDEGTCDERTLFISLALLRYYREEGKREDWQSFFAKITKKSNGELHADYLTYEKALFLLVDSKSAELTNLLSKWSAGNSSAIWMYRKASILAEINKLMDAQDTLEKALIKTRRKINAVTSINDYANVSLESYILVLLTNVSRAISFKSGDWSSKSKPEYVERLNDLRQYQCNPWQEIQLLELEIKHEPAPLQSISVVNGFDIGSQTTTHHFSAEHIEVLNAFRFLRFFEDAGLPFSLPHINIAVTGANNAIKRVAKYSPFWSMSTMLRTQDKKSTELIFTRESLSDFDANFVDSLAKRYIELLNTFLNEETSLYEYGSVLPEALSRLCCKATLSVRDELLNLVLKIYSNKPSRMRFQSIDKLVKRLINSFSDNEIIERIQKITEIAFYVVANDGKEVDQFSCPNPFNFFLGMAGDRDKSENLGIKLSSDKIRVFLVALESERKEVRQNACITLMTLNSLDLLNKNQVRSLLSKLQAYQDQYGLPENTGYYKFAFIDLFGSKSGVEKGVRQFLVESSPLIQAKTSNPKSYTVSGTSDPYTNELIGSSKSINWTNEELHLFANKLINWWQSDSVVFQKYEKESDFLGEMRRRFTLFVDALDVIVVQNDLVEYKRAISQIESEFRDIGFNYLDLKAATLHYLNHNESQLIQEIEEALSTFEEREVMDAFWALNRLLTGNGDINIKYYDVLGTFIKFSRGQYLTNAFQVALNVVRAERFVTNSELEKSVLNSLALAAKEFKNLKFEENLAVKETSARLACELWHHYKKLDCDTPPIIDTWMQISKSENEFAEIKNQWKE</sequence>
<protein>
    <submittedName>
        <fullName evidence="1">SIR2-like domain-containing protein</fullName>
    </submittedName>
</protein>
<proteinExistence type="predicted"/>
<name>A0A1H7J060_9GAMM</name>
<gene>
    <name evidence="1" type="ORF">SAMN05216262_10283</name>
</gene>
<evidence type="ECO:0000313" key="1">
    <source>
        <dbReference type="EMBL" id="SEK67257.1"/>
    </source>
</evidence>
<dbReference type="NCBIfam" id="NF041819">
    <property type="entry name" value="Dsr2"/>
    <property type="match status" value="1"/>
</dbReference>
<organism evidence="1 2">
    <name type="scientific">Colwellia chukchiensis</name>
    <dbReference type="NCBI Taxonomy" id="641665"/>
    <lineage>
        <taxon>Bacteria</taxon>
        <taxon>Pseudomonadati</taxon>
        <taxon>Pseudomonadota</taxon>
        <taxon>Gammaproteobacteria</taxon>
        <taxon>Alteromonadales</taxon>
        <taxon>Colwelliaceae</taxon>
        <taxon>Colwellia</taxon>
    </lineage>
</organism>
<accession>A0A1H7J060</accession>
<dbReference type="STRING" id="641665.GCA_002104455_01850"/>
<evidence type="ECO:0000313" key="2">
    <source>
        <dbReference type="Proteomes" id="UP000199297"/>
    </source>
</evidence>
<dbReference type="Pfam" id="PF13289">
    <property type="entry name" value="SIR2_2"/>
    <property type="match status" value="1"/>
</dbReference>
<dbReference type="InterPro" id="IPR016024">
    <property type="entry name" value="ARM-type_fold"/>
</dbReference>
<reference evidence="2" key="1">
    <citation type="submission" date="2016-10" db="EMBL/GenBank/DDBJ databases">
        <authorList>
            <person name="Varghese N."/>
            <person name="Submissions S."/>
        </authorList>
    </citation>
    <scope>NUCLEOTIDE SEQUENCE [LARGE SCALE GENOMIC DNA]</scope>
    <source>
        <strain evidence="2">CGMCC 1.9127</strain>
    </source>
</reference>
<dbReference type="InterPro" id="IPR029035">
    <property type="entry name" value="DHS-like_NAD/FAD-binding_dom"/>
</dbReference>